<dbReference type="PROSITE" id="PS00640">
    <property type="entry name" value="THIOL_PROTEASE_ASN"/>
    <property type="match status" value="1"/>
</dbReference>
<dbReference type="Gene3D" id="3.90.70.10">
    <property type="entry name" value="Cysteine proteinases"/>
    <property type="match status" value="1"/>
</dbReference>
<dbReference type="InterPro" id="IPR038765">
    <property type="entry name" value="Papain-like_cys_pep_sf"/>
</dbReference>
<evidence type="ECO:0000256" key="1">
    <source>
        <dbReference type="ARBA" id="ARBA00008455"/>
    </source>
</evidence>
<dbReference type="EMBL" id="CP016616">
    <property type="protein sequence ID" value="ANY79046.1"/>
    <property type="molecule type" value="Genomic_DNA"/>
</dbReference>
<evidence type="ECO:0000313" key="4">
    <source>
        <dbReference type="EMBL" id="ANY79046.1"/>
    </source>
</evidence>
<keyword evidence="2" id="KW-1015">Disulfide bond</keyword>
<accession>A0A1B2EGF0</accession>
<evidence type="ECO:0000256" key="2">
    <source>
        <dbReference type="ARBA" id="ARBA00023157"/>
    </source>
</evidence>
<dbReference type="InterPro" id="IPR025660">
    <property type="entry name" value="Pept_his_AS"/>
</dbReference>
<sequence>MDAERINQLIQITGAQWEAKDTPLSKAKVAPGAMKYMGLAISPTEISKEAKLAARTEPRAVSLQPPPPKVDWRNNGGNFVTEIKNQHECGACVAFATCAVLESRARIAQQAPHLNIDLSEAHLFACGCGDCCDTGWVNSKALDFARRKGIGAETDFPYNTMRRDGCKPINAIVKVRAYAAIETLTVRKKVVAAKGPVSASMEVYEDFLSYGRGIYQHVTGSLIGYHAVCVVGYDDTDQCWIVKNSWGREWGDGGFFKIAYGQCGIDTRFAFYDADLVGIGTATRTRARKSAREKELENA</sequence>
<dbReference type="InterPro" id="IPR039417">
    <property type="entry name" value="Peptidase_C1A_papain-like"/>
</dbReference>
<dbReference type="InterPro" id="IPR025661">
    <property type="entry name" value="Pept_asp_AS"/>
</dbReference>
<dbReference type="GO" id="GO:0006508">
    <property type="term" value="P:proteolysis"/>
    <property type="evidence" value="ECO:0007669"/>
    <property type="project" value="InterPro"/>
</dbReference>
<organism evidence="4">
    <name type="scientific">Microvirga ossetica</name>
    <dbReference type="NCBI Taxonomy" id="1882682"/>
    <lineage>
        <taxon>Bacteria</taxon>
        <taxon>Pseudomonadati</taxon>
        <taxon>Pseudomonadota</taxon>
        <taxon>Alphaproteobacteria</taxon>
        <taxon>Hyphomicrobiales</taxon>
        <taxon>Methylobacteriaceae</taxon>
        <taxon>Microvirga</taxon>
    </lineage>
</organism>
<gene>
    <name evidence="4" type="ORF">BB934_13175</name>
</gene>
<evidence type="ECO:0000259" key="3">
    <source>
        <dbReference type="SMART" id="SM00645"/>
    </source>
</evidence>
<name>A0A1B2EGF0_9HYPH</name>
<dbReference type="PROSITE" id="PS00639">
    <property type="entry name" value="THIOL_PROTEASE_HIS"/>
    <property type="match status" value="1"/>
</dbReference>
<dbReference type="PANTHER" id="PTHR12411">
    <property type="entry name" value="CYSTEINE PROTEASE FAMILY C1-RELATED"/>
    <property type="match status" value="1"/>
</dbReference>
<dbReference type="SMART" id="SM00645">
    <property type="entry name" value="Pept_C1"/>
    <property type="match status" value="1"/>
</dbReference>
<dbReference type="SUPFAM" id="SSF54001">
    <property type="entry name" value="Cysteine proteinases"/>
    <property type="match status" value="1"/>
</dbReference>
<proteinExistence type="inferred from homology"/>
<dbReference type="KEGG" id="moc:BB934_13175"/>
<dbReference type="OrthoDB" id="1491023at2"/>
<comment type="similarity">
    <text evidence="1">Belongs to the peptidase C1 family.</text>
</comment>
<reference evidence="4" key="1">
    <citation type="submission" date="2016-07" db="EMBL/GenBank/DDBJ databases">
        <title>Microvirga ossetica sp. nov. a new species of rhizobia isolated from root nodules of the legume species Vicia alpestris Steven originated from North Ossetia region in the Caucasus.</title>
        <authorList>
            <person name="Safronova V.I."/>
            <person name="Kuznetsova I.G."/>
            <person name="Sazanova A.L."/>
            <person name="Belimov A."/>
            <person name="Andronov E."/>
            <person name="Osledkin Y.S."/>
            <person name="Onishchuk O.P."/>
            <person name="Kurchak O.N."/>
            <person name="Shaposhnikov A.I."/>
            <person name="Willems A."/>
            <person name="Tikhonovich I.A."/>
        </authorList>
    </citation>
    <scope>NUCLEOTIDE SEQUENCE [LARGE SCALE GENOMIC DNA]</scope>
    <source>
        <strain evidence="4">V5/3M</strain>
    </source>
</reference>
<dbReference type="GO" id="GO:0008234">
    <property type="term" value="F:cysteine-type peptidase activity"/>
    <property type="evidence" value="ECO:0007669"/>
    <property type="project" value="InterPro"/>
</dbReference>
<dbReference type="InterPro" id="IPR000668">
    <property type="entry name" value="Peptidase_C1A_C"/>
</dbReference>
<dbReference type="InterPro" id="IPR013128">
    <property type="entry name" value="Peptidase_C1A"/>
</dbReference>
<protein>
    <recommendedName>
        <fullName evidence="3">Peptidase C1A papain C-terminal domain-containing protein</fullName>
    </recommendedName>
</protein>
<dbReference type="RefSeq" id="WP_099510062.1">
    <property type="nucleotide sequence ID" value="NZ_CP016616.1"/>
</dbReference>
<dbReference type="Pfam" id="PF00112">
    <property type="entry name" value="Peptidase_C1"/>
    <property type="match status" value="1"/>
</dbReference>
<feature type="domain" description="Peptidase C1A papain C-terminal" evidence="3">
    <location>
        <begin position="66"/>
        <end position="274"/>
    </location>
</feature>
<dbReference type="CDD" id="cd02248">
    <property type="entry name" value="Peptidase_C1A"/>
    <property type="match status" value="1"/>
</dbReference>
<dbReference type="AlphaFoldDB" id="A0A1B2EGF0"/>